<evidence type="ECO:0000259" key="4">
    <source>
        <dbReference type="PROSITE" id="PS51194"/>
    </source>
</evidence>
<dbReference type="InterPro" id="IPR050496">
    <property type="entry name" value="SNF2_RAD54_helicase_repair"/>
</dbReference>
<dbReference type="Gene3D" id="3.40.50.10810">
    <property type="entry name" value="Tandem AAA-ATPase domain"/>
    <property type="match status" value="1"/>
</dbReference>
<keyword evidence="1" id="KW-0378">Hydrolase</keyword>
<dbReference type="InterPro" id="IPR038718">
    <property type="entry name" value="SNF2-like_sf"/>
</dbReference>
<feature type="domain" description="Helicase ATP-binding" evidence="3">
    <location>
        <begin position="170"/>
        <end position="392"/>
    </location>
</feature>
<dbReference type="EMBL" id="CAKKNE010000001">
    <property type="protein sequence ID" value="CAH0364407.1"/>
    <property type="molecule type" value="Genomic_DNA"/>
</dbReference>
<feature type="domain" description="Helicase C-terminal" evidence="4">
    <location>
        <begin position="480"/>
        <end position="630"/>
    </location>
</feature>
<dbReference type="InterPro" id="IPR014001">
    <property type="entry name" value="Helicase_ATP-bd"/>
</dbReference>
<evidence type="ECO:0000256" key="2">
    <source>
        <dbReference type="SAM" id="MobiDB-lite"/>
    </source>
</evidence>
<dbReference type="AlphaFoldDB" id="A0A8J2S475"/>
<feature type="region of interest" description="Disordered" evidence="2">
    <location>
        <begin position="1"/>
        <end position="81"/>
    </location>
</feature>
<name>A0A8J2S475_9STRA</name>
<dbReference type="Proteomes" id="UP000789595">
    <property type="component" value="Unassembled WGS sequence"/>
</dbReference>
<evidence type="ECO:0000256" key="1">
    <source>
        <dbReference type="ARBA" id="ARBA00022801"/>
    </source>
</evidence>
<dbReference type="GO" id="GO:0015616">
    <property type="term" value="F:DNA translocase activity"/>
    <property type="evidence" value="ECO:0007669"/>
    <property type="project" value="TreeGrafter"/>
</dbReference>
<evidence type="ECO:0008006" key="7">
    <source>
        <dbReference type="Google" id="ProtNLM"/>
    </source>
</evidence>
<dbReference type="GO" id="GO:0005634">
    <property type="term" value="C:nucleus"/>
    <property type="evidence" value="ECO:0007669"/>
    <property type="project" value="TreeGrafter"/>
</dbReference>
<dbReference type="SMART" id="SM00487">
    <property type="entry name" value="DEXDc"/>
    <property type="match status" value="1"/>
</dbReference>
<dbReference type="PANTHER" id="PTHR45629:SF7">
    <property type="entry name" value="DNA EXCISION REPAIR PROTEIN ERCC-6-RELATED"/>
    <property type="match status" value="1"/>
</dbReference>
<proteinExistence type="predicted"/>
<dbReference type="Pfam" id="PF00176">
    <property type="entry name" value="SNF2-rel_dom"/>
    <property type="match status" value="1"/>
</dbReference>
<dbReference type="Gene3D" id="3.40.50.300">
    <property type="entry name" value="P-loop containing nucleotide triphosphate hydrolases"/>
    <property type="match status" value="1"/>
</dbReference>
<dbReference type="PROSITE" id="PS51192">
    <property type="entry name" value="HELICASE_ATP_BIND_1"/>
    <property type="match status" value="1"/>
</dbReference>
<evidence type="ECO:0000313" key="6">
    <source>
        <dbReference type="Proteomes" id="UP000789595"/>
    </source>
</evidence>
<dbReference type="GO" id="GO:0005524">
    <property type="term" value="F:ATP binding"/>
    <property type="evidence" value="ECO:0007669"/>
    <property type="project" value="InterPro"/>
</dbReference>
<organism evidence="5 6">
    <name type="scientific">Pelagomonas calceolata</name>
    <dbReference type="NCBI Taxonomy" id="35677"/>
    <lineage>
        <taxon>Eukaryota</taxon>
        <taxon>Sar</taxon>
        <taxon>Stramenopiles</taxon>
        <taxon>Ochrophyta</taxon>
        <taxon>Pelagophyceae</taxon>
        <taxon>Pelagomonadales</taxon>
        <taxon>Pelagomonadaceae</taxon>
        <taxon>Pelagomonas</taxon>
    </lineage>
</organism>
<dbReference type="InterPro" id="IPR049730">
    <property type="entry name" value="SNF2/RAD54-like_C"/>
</dbReference>
<protein>
    <recommendedName>
        <fullName evidence="7">Helicase ATP-binding domain-containing protein</fullName>
    </recommendedName>
</protein>
<dbReference type="SUPFAM" id="SSF52540">
    <property type="entry name" value="P-loop containing nucleoside triphosphate hydrolases"/>
    <property type="match status" value="2"/>
</dbReference>
<dbReference type="InterPro" id="IPR027417">
    <property type="entry name" value="P-loop_NTPase"/>
</dbReference>
<dbReference type="InterPro" id="IPR000330">
    <property type="entry name" value="SNF2_N"/>
</dbReference>
<accession>A0A8J2S475</accession>
<dbReference type="Pfam" id="PF00271">
    <property type="entry name" value="Helicase_C"/>
    <property type="match status" value="1"/>
</dbReference>
<dbReference type="GO" id="GO:0000724">
    <property type="term" value="P:double-strand break repair via homologous recombination"/>
    <property type="evidence" value="ECO:0007669"/>
    <property type="project" value="TreeGrafter"/>
</dbReference>
<dbReference type="GO" id="GO:0016787">
    <property type="term" value="F:hydrolase activity"/>
    <property type="evidence" value="ECO:0007669"/>
    <property type="project" value="UniProtKB-KW"/>
</dbReference>
<feature type="compositionally biased region" description="Basic and acidic residues" evidence="2">
    <location>
        <begin position="61"/>
        <end position="73"/>
    </location>
</feature>
<comment type="caution">
    <text evidence="5">The sequence shown here is derived from an EMBL/GenBank/DDBJ whole genome shotgun (WGS) entry which is preliminary data.</text>
</comment>
<dbReference type="OrthoDB" id="448448at2759"/>
<keyword evidence="6" id="KW-1185">Reference proteome</keyword>
<dbReference type="SMART" id="SM00490">
    <property type="entry name" value="HELICc"/>
    <property type="match status" value="1"/>
</dbReference>
<dbReference type="InterPro" id="IPR001650">
    <property type="entry name" value="Helicase_C-like"/>
</dbReference>
<evidence type="ECO:0000259" key="3">
    <source>
        <dbReference type="PROSITE" id="PS51192"/>
    </source>
</evidence>
<dbReference type="PROSITE" id="PS51194">
    <property type="entry name" value="HELICASE_CTER"/>
    <property type="match status" value="1"/>
</dbReference>
<evidence type="ECO:0000313" key="5">
    <source>
        <dbReference type="EMBL" id="CAH0364407.1"/>
    </source>
</evidence>
<sequence>MAQRKPFTFSQPAASKPPPPPQRPKPQPPPASARAQLLLANSAKIRAKQPAPPPKKKPRTERRPRPPKKREPAHPSLLDMKAHGLTRENAARIVQRHATAAPVVAEPTEWRPPPAQKELPNLPKAQGFYGSKDEKQTAQETARGLHGVQLTERLTNVLRPHQLEGVQWLCARLWQRQGCLLADEMGLGKTATCLASLAVLMGIEGSSARPTTKSFRSVVCCPAGVQRTWASEASKWLRPTPEAAARAQAGGPRHLAVFSSVDVQEARAHARQKRLQERVDARSRKKWTGQESYNDSIDDDAIGRFAKCALEEKPLLILSYEAYRAHAERIQAIRDVGLLILDEAHRLKGGDCVQVNECVARDRAPRRLLVTATPVQNSVDDLRSLLELANAVPEKASESILREALRTKTLRRSVHESPLNLPPLRECVVYCRPSATQRRVHAAQGGNALARVNRSRHLLSSVNALDDTCDDLTSVAKWAFATSLLEACRARNERVVLVSQFSGPLRAAERLASSKNWPCRTIDGATSLEARHDAQSKLNGTEDFFLLCLALRAGGVGLTLTGASRIVLFEPSWNPSDDSQAVARVWRWGQRRETRVYRLATSDSIEERVLTRQAAKVKLCERVAHLQRAEALLDTCKLEAAFDADAKRNEDASQLCALGAGGVEVACAAARAADAAFVACDPVLEEASSSLVDGEPVVRGVRCRARISY</sequence>
<dbReference type="CDD" id="cd18793">
    <property type="entry name" value="SF2_C_SNF"/>
    <property type="match status" value="1"/>
</dbReference>
<dbReference type="PANTHER" id="PTHR45629">
    <property type="entry name" value="SNF2/RAD54 FAMILY MEMBER"/>
    <property type="match status" value="1"/>
</dbReference>
<feature type="compositionally biased region" description="Pro residues" evidence="2">
    <location>
        <begin position="15"/>
        <end position="31"/>
    </location>
</feature>
<gene>
    <name evidence="5" type="ORF">PECAL_1P07670</name>
</gene>
<dbReference type="GO" id="GO:0007131">
    <property type="term" value="P:reciprocal meiotic recombination"/>
    <property type="evidence" value="ECO:0007669"/>
    <property type="project" value="TreeGrafter"/>
</dbReference>
<reference evidence="5" key="1">
    <citation type="submission" date="2021-11" db="EMBL/GenBank/DDBJ databases">
        <authorList>
            <consortium name="Genoscope - CEA"/>
            <person name="William W."/>
        </authorList>
    </citation>
    <scope>NUCLEOTIDE SEQUENCE</scope>
</reference>